<evidence type="ECO:0000313" key="3">
    <source>
        <dbReference type="Proteomes" id="UP000886523"/>
    </source>
</evidence>
<proteinExistence type="predicted"/>
<evidence type="ECO:0000256" key="1">
    <source>
        <dbReference type="SAM" id="MobiDB-lite"/>
    </source>
</evidence>
<dbReference type="EMBL" id="MU128998">
    <property type="protein sequence ID" value="KAF9511579.1"/>
    <property type="molecule type" value="Genomic_DNA"/>
</dbReference>
<name>A0A9P6AT64_9AGAM</name>
<dbReference type="Gene3D" id="3.30.40.10">
    <property type="entry name" value="Zinc/RING finger domain, C3HC4 (zinc finger)"/>
    <property type="match status" value="1"/>
</dbReference>
<feature type="compositionally biased region" description="Polar residues" evidence="1">
    <location>
        <begin position="151"/>
        <end position="181"/>
    </location>
</feature>
<evidence type="ECO:0000313" key="2">
    <source>
        <dbReference type="EMBL" id="KAF9511579.1"/>
    </source>
</evidence>
<sequence>MHKLSPTNPPVTCTSCRRRYHRNCVAEPHRVPDETAWMCPICCAGNGARYGERYLRVRWAEFKELNQYVDYIAWFVQFTQGKPSMPITSLPEPSPAHPCIILNLVRYQTHNSTVVEVTDPAAAKKLHGRVGRPLGSRKKPRLDESALDAASNPTTLNVSPAHSGHSVDSQNDRIGSTSRSSLADLLSPETAPMRTSSSVQNEAESTHTSAKLASIRIPGSTTHSKDTAPVERASRPLDISRLVDPPDGNEAAKRAPPAGARTPESRQGRSSGALRNGSEGDLSRKRPRDGEGDREEDGEMVDRTREMRRPDVDKEAVPRTRKEVEQYVTRPHSWNRQRH</sequence>
<keyword evidence="3" id="KW-1185">Reference proteome</keyword>
<feature type="compositionally biased region" description="Basic and acidic residues" evidence="1">
    <location>
        <begin position="300"/>
        <end position="325"/>
    </location>
</feature>
<dbReference type="InterPro" id="IPR011011">
    <property type="entry name" value="Znf_FYVE_PHD"/>
</dbReference>
<dbReference type="Proteomes" id="UP000886523">
    <property type="component" value="Unassembled WGS sequence"/>
</dbReference>
<accession>A0A9P6AT64</accession>
<feature type="compositionally biased region" description="Basic and acidic residues" evidence="1">
    <location>
        <begin position="223"/>
        <end position="235"/>
    </location>
</feature>
<reference evidence="2" key="1">
    <citation type="journal article" date="2020" name="Nat. Commun.">
        <title>Large-scale genome sequencing of mycorrhizal fungi provides insights into the early evolution of symbiotic traits.</title>
        <authorList>
            <person name="Miyauchi S."/>
            <person name="Kiss E."/>
            <person name="Kuo A."/>
            <person name="Drula E."/>
            <person name="Kohler A."/>
            <person name="Sanchez-Garcia M."/>
            <person name="Morin E."/>
            <person name="Andreopoulos B."/>
            <person name="Barry K.W."/>
            <person name="Bonito G."/>
            <person name="Buee M."/>
            <person name="Carver A."/>
            <person name="Chen C."/>
            <person name="Cichocki N."/>
            <person name="Clum A."/>
            <person name="Culley D."/>
            <person name="Crous P.W."/>
            <person name="Fauchery L."/>
            <person name="Girlanda M."/>
            <person name="Hayes R.D."/>
            <person name="Keri Z."/>
            <person name="LaButti K."/>
            <person name="Lipzen A."/>
            <person name="Lombard V."/>
            <person name="Magnuson J."/>
            <person name="Maillard F."/>
            <person name="Murat C."/>
            <person name="Nolan M."/>
            <person name="Ohm R.A."/>
            <person name="Pangilinan J."/>
            <person name="Pereira M.F."/>
            <person name="Perotto S."/>
            <person name="Peter M."/>
            <person name="Pfister S."/>
            <person name="Riley R."/>
            <person name="Sitrit Y."/>
            <person name="Stielow J.B."/>
            <person name="Szollosi G."/>
            <person name="Zifcakova L."/>
            <person name="Stursova M."/>
            <person name="Spatafora J.W."/>
            <person name="Tedersoo L."/>
            <person name="Vaario L.M."/>
            <person name="Yamada A."/>
            <person name="Yan M."/>
            <person name="Wang P."/>
            <person name="Xu J."/>
            <person name="Bruns T."/>
            <person name="Baldrian P."/>
            <person name="Vilgalys R."/>
            <person name="Dunand C."/>
            <person name="Henrissat B."/>
            <person name="Grigoriev I.V."/>
            <person name="Hibbett D."/>
            <person name="Nagy L.G."/>
            <person name="Martin F.M."/>
        </authorList>
    </citation>
    <scope>NUCLEOTIDE SEQUENCE</scope>
    <source>
        <strain evidence="2">UP504</strain>
    </source>
</reference>
<gene>
    <name evidence="2" type="ORF">BS47DRAFT_1159537</name>
</gene>
<protein>
    <submittedName>
        <fullName evidence="2">Uncharacterized protein</fullName>
    </submittedName>
</protein>
<feature type="region of interest" description="Disordered" evidence="1">
    <location>
        <begin position="126"/>
        <end position="339"/>
    </location>
</feature>
<feature type="compositionally biased region" description="Basic and acidic residues" evidence="1">
    <location>
        <begin position="281"/>
        <end position="291"/>
    </location>
</feature>
<feature type="compositionally biased region" description="Basic residues" evidence="1">
    <location>
        <begin position="126"/>
        <end position="140"/>
    </location>
</feature>
<organism evidence="2 3">
    <name type="scientific">Hydnum rufescens UP504</name>
    <dbReference type="NCBI Taxonomy" id="1448309"/>
    <lineage>
        <taxon>Eukaryota</taxon>
        <taxon>Fungi</taxon>
        <taxon>Dikarya</taxon>
        <taxon>Basidiomycota</taxon>
        <taxon>Agaricomycotina</taxon>
        <taxon>Agaricomycetes</taxon>
        <taxon>Cantharellales</taxon>
        <taxon>Hydnaceae</taxon>
        <taxon>Hydnum</taxon>
    </lineage>
</organism>
<dbReference type="AlphaFoldDB" id="A0A9P6AT64"/>
<dbReference type="SUPFAM" id="SSF57903">
    <property type="entry name" value="FYVE/PHD zinc finger"/>
    <property type="match status" value="1"/>
</dbReference>
<feature type="compositionally biased region" description="Polar residues" evidence="1">
    <location>
        <begin position="193"/>
        <end position="211"/>
    </location>
</feature>
<dbReference type="InterPro" id="IPR013083">
    <property type="entry name" value="Znf_RING/FYVE/PHD"/>
</dbReference>
<comment type="caution">
    <text evidence="2">The sequence shown here is derived from an EMBL/GenBank/DDBJ whole genome shotgun (WGS) entry which is preliminary data.</text>
</comment>